<dbReference type="Gene3D" id="1.25.40.10">
    <property type="entry name" value="Tetratricopeptide repeat domain"/>
    <property type="match status" value="2"/>
</dbReference>
<dbReference type="EMBL" id="JACHXU010000018">
    <property type="protein sequence ID" value="MBB3208847.1"/>
    <property type="molecule type" value="Genomic_DNA"/>
</dbReference>
<evidence type="ECO:0000256" key="1">
    <source>
        <dbReference type="ARBA" id="ARBA00022737"/>
    </source>
</evidence>
<feature type="repeat" description="TPR" evidence="3">
    <location>
        <begin position="197"/>
        <end position="230"/>
    </location>
</feature>
<proteinExistence type="predicted"/>
<dbReference type="SUPFAM" id="SSF48452">
    <property type="entry name" value="TPR-like"/>
    <property type="match status" value="2"/>
</dbReference>
<keyword evidence="1" id="KW-0677">Repeat</keyword>
<comment type="caution">
    <text evidence="5">The sequence shown here is derived from an EMBL/GenBank/DDBJ whole genome shotgun (WGS) entry which is preliminary data.</text>
</comment>
<dbReference type="PANTHER" id="PTHR44943">
    <property type="entry name" value="CELLULOSE SYNTHASE OPERON PROTEIN C"/>
    <property type="match status" value="1"/>
</dbReference>
<protein>
    <submittedName>
        <fullName evidence="5">Tetratricopeptide (TPR) repeat protein</fullName>
    </submittedName>
</protein>
<sequence>MSIKKRKNARKPKRRRRVGSDSTYTQTRSLERRARSAYLDDDDPEKALEWFEQAEAVGPLSDDSLGLYLDVLHTAREVDDYARIALTMVDRRPGDPMANMLAGSACYSTMQPVSAIVYWEKMIQLDPSYHGVGLARQELAKLRKYLPEILDAFVDDLPKELPRIASVENILHFFKLGRFDEVILRCQKHLDRYPNDLRARNNLAEAFSYRGDQSDALEVLDETIRQSPQNFYAHAVRSRVLYFLNRKSDSAADAAKLRTLTPKQISDLTKAAQTFAFRGDDDEIGWAYGVAADSGWLEDESPDVAMLMHYEATRLARADEWKAAKTQWKKAVRMAGGSTQASENLDDLRQPIGERHGPFFFDIQDWFSRKQLAAMQSALAAIRDGEDENTHVSDTLRRFIQQNREVESLLPDMLDRGDGLSVQFAAKLAQYSDNDDAQVALRDFVSGSRGTDSLRSELAGDLHRDGILKSETIELYVRGKLDRIEFIDFEITDEPVIPNDRDEVCLQMIETGVEHLHAGEGAEAEEIFRRLIQSKPDAPDIKNNLAMALQVQDRKDEANRLIDEVIDQHPDYFFGQIALAKRALQRKEYDQALETLMPLQRRKLLHATEFVALAQAMVYTFIGRREFPSAERWLGMLQNYDPDNPSVGQLQSLILLKRDRRGLLSGVLGGA</sequence>
<dbReference type="InterPro" id="IPR051685">
    <property type="entry name" value="Ycf3/AcsC/BcsC/TPR_MFPF"/>
</dbReference>
<reference evidence="5 6" key="1">
    <citation type="submission" date="2020-08" db="EMBL/GenBank/DDBJ databases">
        <title>Genomic Encyclopedia of Type Strains, Phase III (KMG-III): the genomes of soil and plant-associated and newly described type strains.</title>
        <authorList>
            <person name="Whitman W."/>
        </authorList>
    </citation>
    <scope>NUCLEOTIDE SEQUENCE [LARGE SCALE GENOMIC DNA]</scope>
    <source>
        <strain evidence="5 6">CECT 8075</strain>
    </source>
</reference>
<keyword evidence="2 3" id="KW-0802">TPR repeat</keyword>
<accession>A0A7W5E3V9</accession>
<keyword evidence="6" id="KW-1185">Reference proteome</keyword>
<dbReference type="PANTHER" id="PTHR44943:SF8">
    <property type="entry name" value="TPR REPEAT-CONTAINING PROTEIN MJ0263"/>
    <property type="match status" value="1"/>
</dbReference>
<evidence type="ECO:0000313" key="6">
    <source>
        <dbReference type="Proteomes" id="UP000536179"/>
    </source>
</evidence>
<feature type="compositionally biased region" description="Basic residues" evidence="4">
    <location>
        <begin position="1"/>
        <end position="17"/>
    </location>
</feature>
<dbReference type="Proteomes" id="UP000536179">
    <property type="component" value="Unassembled WGS sequence"/>
</dbReference>
<name>A0A7W5E3V9_9BACT</name>
<dbReference type="SMART" id="SM00028">
    <property type="entry name" value="TPR"/>
    <property type="match status" value="5"/>
</dbReference>
<organism evidence="5 6">
    <name type="scientific">Aporhodopirellula rubra</name>
    <dbReference type="NCBI Taxonomy" id="980271"/>
    <lineage>
        <taxon>Bacteria</taxon>
        <taxon>Pseudomonadati</taxon>
        <taxon>Planctomycetota</taxon>
        <taxon>Planctomycetia</taxon>
        <taxon>Pirellulales</taxon>
        <taxon>Pirellulaceae</taxon>
        <taxon>Aporhodopirellula</taxon>
    </lineage>
</organism>
<dbReference type="PROSITE" id="PS50005">
    <property type="entry name" value="TPR"/>
    <property type="match status" value="1"/>
</dbReference>
<gene>
    <name evidence="5" type="ORF">FHS27_004680</name>
</gene>
<dbReference type="RefSeq" id="WP_184307025.1">
    <property type="nucleotide sequence ID" value="NZ_JACHXU010000018.1"/>
</dbReference>
<dbReference type="InterPro" id="IPR019734">
    <property type="entry name" value="TPR_rpt"/>
</dbReference>
<evidence type="ECO:0000256" key="3">
    <source>
        <dbReference type="PROSITE-ProRule" id="PRU00339"/>
    </source>
</evidence>
<evidence type="ECO:0000313" key="5">
    <source>
        <dbReference type="EMBL" id="MBB3208847.1"/>
    </source>
</evidence>
<evidence type="ECO:0000256" key="4">
    <source>
        <dbReference type="SAM" id="MobiDB-lite"/>
    </source>
</evidence>
<dbReference type="Pfam" id="PF14559">
    <property type="entry name" value="TPR_19"/>
    <property type="match status" value="1"/>
</dbReference>
<feature type="region of interest" description="Disordered" evidence="4">
    <location>
        <begin position="1"/>
        <end position="27"/>
    </location>
</feature>
<evidence type="ECO:0000256" key="2">
    <source>
        <dbReference type="ARBA" id="ARBA00022803"/>
    </source>
</evidence>
<dbReference type="InterPro" id="IPR011990">
    <property type="entry name" value="TPR-like_helical_dom_sf"/>
</dbReference>
<dbReference type="AlphaFoldDB" id="A0A7W5E3V9"/>